<protein>
    <submittedName>
        <fullName evidence="10">ABC transporter permease</fullName>
    </submittedName>
</protein>
<feature type="transmembrane region" description="Helical" evidence="8">
    <location>
        <begin position="103"/>
        <end position="129"/>
    </location>
</feature>
<dbReference type="GO" id="GO:0055085">
    <property type="term" value="P:transmembrane transport"/>
    <property type="evidence" value="ECO:0007669"/>
    <property type="project" value="InterPro"/>
</dbReference>
<dbReference type="Proteomes" id="UP000305267">
    <property type="component" value="Unassembled WGS sequence"/>
</dbReference>
<evidence type="ECO:0000313" key="11">
    <source>
        <dbReference type="Proteomes" id="UP000305267"/>
    </source>
</evidence>
<evidence type="ECO:0000256" key="7">
    <source>
        <dbReference type="ARBA" id="ARBA00023136"/>
    </source>
</evidence>
<comment type="caution">
    <text evidence="10">The sequence shown here is derived from an EMBL/GenBank/DDBJ whole genome shotgun (WGS) entry which is preliminary data.</text>
</comment>
<evidence type="ECO:0000256" key="8">
    <source>
        <dbReference type="RuleBase" id="RU363032"/>
    </source>
</evidence>
<dbReference type="InterPro" id="IPR000515">
    <property type="entry name" value="MetI-like"/>
</dbReference>
<evidence type="ECO:0000256" key="2">
    <source>
        <dbReference type="ARBA" id="ARBA00007069"/>
    </source>
</evidence>
<gene>
    <name evidence="10" type="ORF">FF100_29490</name>
</gene>
<keyword evidence="11" id="KW-1185">Reference proteome</keyword>
<dbReference type="GO" id="GO:0005886">
    <property type="term" value="C:plasma membrane"/>
    <property type="evidence" value="ECO:0007669"/>
    <property type="project" value="UniProtKB-SubCell"/>
</dbReference>
<dbReference type="PROSITE" id="PS50928">
    <property type="entry name" value="ABC_TM1"/>
    <property type="match status" value="1"/>
</dbReference>
<name>A0A5C4LB25_9HYPH</name>
<dbReference type="RefSeq" id="WP_139039417.1">
    <property type="nucleotide sequence ID" value="NZ_VDDA01000024.1"/>
</dbReference>
<evidence type="ECO:0000256" key="5">
    <source>
        <dbReference type="ARBA" id="ARBA00022692"/>
    </source>
</evidence>
<dbReference type="PANTHER" id="PTHR42929:SF5">
    <property type="entry name" value="ABC TRANSPORTER PERMEASE PROTEIN"/>
    <property type="match status" value="1"/>
</dbReference>
<accession>A0A5C4LB25</accession>
<dbReference type="SUPFAM" id="SSF161098">
    <property type="entry name" value="MetI-like"/>
    <property type="match status" value="1"/>
</dbReference>
<feature type="transmembrane region" description="Helical" evidence="8">
    <location>
        <begin position="149"/>
        <end position="173"/>
    </location>
</feature>
<dbReference type="OrthoDB" id="9807047at2"/>
<evidence type="ECO:0000259" key="9">
    <source>
        <dbReference type="PROSITE" id="PS50928"/>
    </source>
</evidence>
<keyword evidence="6 8" id="KW-1133">Transmembrane helix</keyword>
<feature type="transmembrane region" description="Helical" evidence="8">
    <location>
        <begin position="12"/>
        <end position="34"/>
    </location>
</feature>
<dbReference type="EMBL" id="VDDA01000024">
    <property type="protein sequence ID" value="TNC08338.1"/>
    <property type="molecule type" value="Genomic_DNA"/>
</dbReference>
<keyword evidence="3 8" id="KW-0813">Transport</keyword>
<keyword evidence="4" id="KW-1003">Cell membrane</keyword>
<feature type="transmembrane region" description="Helical" evidence="8">
    <location>
        <begin position="256"/>
        <end position="280"/>
    </location>
</feature>
<feature type="transmembrane region" description="Helical" evidence="8">
    <location>
        <begin position="68"/>
        <end position="91"/>
    </location>
</feature>
<feature type="transmembrane region" description="Helical" evidence="8">
    <location>
        <begin position="206"/>
        <end position="227"/>
    </location>
</feature>
<keyword evidence="5 8" id="KW-0812">Transmembrane</keyword>
<comment type="subcellular location">
    <subcellularLocation>
        <location evidence="1 8">Cell membrane</location>
        <topology evidence="1 8">Multi-pass membrane protein</topology>
    </subcellularLocation>
</comment>
<dbReference type="AlphaFoldDB" id="A0A5C4LB25"/>
<dbReference type="CDD" id="cd06261">
    <property type="entry name" value="TM_PBP2"/>
    <property type="match status" value="1"/>
</dbReference>
<feature type="domain" description="ABC transmembrane type-1" evidence="9">
    <location>
        <begin position="69"/>
        <end position="275"/>
    </location>
</feature>
<dbReference type="Gene3D" id="1.10.3720.10">
    <property type="entry name" value="MetI-like"/>
    <property type="match status" value="1"/>
</dbReference>
<comment type="similarity">
    <text evidence="2">Belongs to the binding-protein-dependent transport system permease family. CysTW subfamily.</text>
</comment>
<sequence length="286" mass="30272">MSAATTEQRRFATLLAPATVIVVAGLVLPLLLMARYSLNRFEPGQFMVEALTFGNYVKIISDPYYRRIAVTTVTMAFTATAICLVVGFPVASAIARAPARWKTALLLLVILPLFVGNAVRAAGWMVALGQKGLLNWILLRLGIVSEPAAFMYTWGAVCAGIVSVNLPYVVLTLQSVLEGTEKSAVDAAQSLGATPFTTWRLVTLPLAMPGVVAAGLLSFILAMNAYATPVLLGGPTFQMMAPSVADQVLQQSNWPLGAALAFTLTAITLILTATVSFTLARTHAGA</sequence>
<evidence type="ECO:0000256" key="6">
    <source>
        <dbReference type="ARBA" id="ARBA00022989"/>
    </source>
</evidence>
<dbReference type="InterPro" id="IPR035906">
    <property type="entry name" value="MetI-like_sf"/>
</dbReference>
<evidence type="ECO:0000256" key="3">
    <source>
        <dbReference type="ARBA" id="ARBA00022448"/>
    </source>
</evidence>
<proteinExistence type="inferred from homology"/>
<keyword evidence="7 8" id="KW-0472">Membrane</keyword>
<organism evidence="10 11">
    <name type="scientific">Methylobacterium terricola</name>
    <dbReference type="NCBI Taxonomy" id="2583531"/>
    <lineage>
        <taxon>Bacteria</taxon>
        <taxon>Pseudomonadati</taxon>
        <taxon>Pseudomonadota</taxon>
        <taxon>Alphaproteobacteria</taxon>
        <taxon>Hyphomicrobiales</taxon>
        <taxon>Methylobacteriaceae</taxon>
        <taxon>Methylobacterium</taxon>
    </lineage>
</organism>
<dbReference type="PANTHER" id="PTHR42929">
    <property type="entry name" value="INNER MEMBRANE ABC TRANSPORTER PERMEASE PROTEIN YDCU-RELATED-RELATED"/>
    <property type="match status" value="1"/>
</dbReference>
<evidence type="ECO:0000313" key="10">
    <source>
        <dbReference type="EMBL" id="TNC08338.1"/>
    </source>
</evidence>
<reference evidence="10 11" key="1">
    <citation type="submission" date="2019-06" db="EMBL/GenBank/DDBJ databases">
        <title>Genome of Methylobacterium sp. 17Sr1-39.</title>
        <authorList>
            <person name="Seo T."/>
        </authorList>
    </citation>
    <scope>NUCLEOTIDE SEQUENCE [LARGE SCALE GENOMIC DNA]</scope>
    <source>
        <strain evidence="10 11">17Sr1-39</strain>
    </source>
</reference>
<evidence type="ECO:0000256" key="1">
    <source>
        <dbReference type="ARBA" id="ARBA00004651"/>
    </source>
</evidence>
<evidence type="ECO:0000256" key="4">
    <source>
        <dbReference type="ARBA" id="ARBA00022475"/>
    </source>
</evidence>
<dbReference type="Pfam" id="PF00528">
    <property type="entry name" value="BPD_transp_1"/>
    <property type="match status" value="1"/>
</dbReference>